<feature type="domain" description="DUF7847" evidence="2">
    <location>
        <begin position="1"/>
        <end position="253"/>
    </location>
</feature>
<dbReference type="Pfam" id="PF25231">
    <property type="entry name" value="DUF7847"/>
    <property type="match status" value="1"/>
</dbReference>
<gene>
    <name evidence="3" type="ORF">BN996_03166</name>
</gene>
<evidence type="ECO:0000259" key="2">
    <source>
        <dbReference type="Pfam" id="PF25231"/>
    </source>
</evidence>
<reference evidence="4" key="1">
    <citation type="submission" date="2015-03" db="EMBL/GenBank/DDBJ databases">
        <authorList>
            <person name="Urmite Genomes"/>
        </authorList>
    </citation>
    <scope>NUCLEOTIDE SEQUENCE [LARGE SCALE GENOMIC DNA]</scope>
    <source>
        <strain evidence="4">Arc-Hr</strain>
    </source>
</reference>
<accession>A0A0D6JUV9</accession>
<keyword evidence="1" id="KW-0472">Membrane</keyword>
<organism evidence="3 4">
    <name type="scientific">Haloferax massiliensis</name>
    <dbReference type="NCBI Taxonomy" id="1476858"/>
    <lineage>
        <taxon>Archaea</taxon>
        <taxon>Methanobacteriati</taxon>
        <taxon>Methanobacteriota</taxon>
        <taxon>Stenosarchaea group</taxon>
        <taxon>Halobacteria</taxon>
        <taxon>Halobacteriales</taxon>
        <taxon>Haloferacaceae</taxon>
        <taxon>Haloferax</taxon>
    </lineage>
</organism>
<dbReference type="InterPro" id="IPR057169">
    <property type="entry name" value="DUF7847"/>
</dbReference>
<keyword evidence="1" id="KW-0812">Transmembrane</keyword>
<dbReference type="EMBL" id="CSTE01000004">
    <property type="protein sequence ID" value="CQR52492.1"/>
    <property type="molecule type" value="Genomic_DNA"/>
</dbReference>
<dbReference type="AlphaFoldDB" id="A0A0D6JUV9"/>
<feature type="transmembrane region" description="Helical" evidence="1">
    <location>
        <begin position="178"/>
        <end position="202"/>
    </location>
</feature>
<evidence type="ECO:0000313" key="3">
    <source>
        <dbReference type="EMBL" id="CQR52492.1"/>
    </source>
</evidence>
<feature type="transmembrane region" description="Helical" evidence="1">
    <location>
        <begin position="47"/>
        <end position="71"/>
    </location>
</feature>
<keyword evidence="1" id="KW-1133">Transmembrane helix</keyword>
<feature type="transmembrane region" description="Helical" evidence="1">
    <location>
        <begin position="92"/>
        <end position="121"/>
    </location>
</feature>
<name>A0A0D6JUV9_9EURY</name>
<feature type="transmembrane region" description="Helical" evidence="1">
    <location>
        <begin position="20"/>
        <end position="41"/>
    </location>
</feature>
<evidence type="ECO:0000256" key="1">
    <source>
        <dbReference type="SAM" id="Phobius"/>
    </source>
</evidence>
<dbReference type="Proteomes" id="UP000198902">
    <property type="component" value="Unassembled WGS sequence"/>
</dbReference>
<evidence type="ECO:0000313" key="4">
    <source>
        <dbReference type="Proteomes" id="UP000198902"/>
    </source>
</evidence>
<protein>
    <recommendedName>
        <fullName evidence="2">DUF7847 domain-containing protein</fullName>
    </recommendedName>
</protein>
<sequence length="255" mass="26391">MGVLQALRRTPGALKRAPGLLVPQLIVFVLLVPQLLLQSSYPLISTFYSLGISAVLLLVTPFIQGGMFGMADEALTTRSSLSRFIADGKANYLSLLIAYVLLLVVNGVIGAVGVAAGFGAFLAHGSIGTVFIGLVAIAGFLYLAVAFFVQFYGQAIVIDGASAIDSFKRSYRVVRENLLATFGYMLLTMVIGALSGGVYAGVSLLASPEAASTAGLPTLSTPLLIVVGVLAAVIGSVASAFMLTFSVAVYDELTG</sequence>
<proteinExistence type="predicted"/>
<keyword evidence="4" id="KW-1185">Reference proteome</keyword>
<feature type="transmembrane region" description="Helical" evidence="1">
    <location>
        <begin position="127"/>
        <end position="149"/>
    </location>
</feature>
<feature type="transmembrane region" description="Helical" evidence="1">
    <location>
        <begin position="222"/>
        <end position="250"/>
    </location>
</feature>